<comment type="caution">
    <text evidence="1">The sequence shown here is derived from an EMBL/GenBank/DDBJ whole genome shotgun (WGS) entry which is preliminary data.</text>
</comment>
<dbReference type="RefSeq" id="WP_267300103.1">
    <property type="nucleotide sequence ID" value="NZ_JAOQJZ010000001.1"/>
</dbReference>
<name>A0AAE3IFC5_9FIRM</name>
<gene>
    <name evidence="1" type="ORF">OCV57_00190</name>
</gene>
<sequence length="110" mass="12572">MSEIKSITDQEILSYWNSIKSVRGVAIKLGISWQRVIKSLSSLGIIVNNTHAKITQYHKEGKSANEIADLMNMNVNVVKAYLPRNRPQYKVNQSKNALAVQRSKERHKKH</sequence>
<organism evidence="1 2">
    <name type="scientific">Hominimerdicola aceti</name>
    <dbReference type="NCBI Taxonomy" id="2981726"/>
    <lineage>
        <taxon>Bacteria</taxon>
        <taxon>Bacillati</taxon>
        <taxon>Bacillota</taxon>
        <taxon>Clostridia</taxon>
        <taxon>Eubacteriales</taxon>
        <taxon>Oscillospiraceae</taxon>
        <taxon>Hominimerdicola</taxon>
    </lineage>
</organism>
<evidence type="ECO:0000313" key="1">
    <source>
        <dbReference type="EMBL" id="MCU6704347.1"/>
    </source>
</evidence>
<reference evidence="1 2" key="1">
    <citation type="journal article" date="2021" name="ISME Commun">
        <title>Automated analysis of genomic sequences facilitates high-throughput and comprehensive description of bacteria.</title>
        <authorList>
            <person name="Hitch T.C.A."/>
        </authorList>
    </citation>
    <scope>NUCLEOTIDE SEQUENCE [LARGE SCALE GENOMIC DNA]</scope>
    <source>
        <strain evidence="1 2">Sanger_31</strain>
    </source>
</reference>
<evidence type="ECO:0000313" key="2">
    <source>
        <dbReference type="Proteomes" id="UP001208131"/>
    </source>
</evidence>
<dbReference type="Proteomes" id="UP001208131">
    <property type="component" value="Unassembled WGS sequence"/>
</dbReference>
<accession>A0AAE3IFC5</accession>
<keyword evidence="2" id="KW-1185">Reference proteome</keyword>
<protein>
    <submittedName>
        <fullName evidence="1">Uncharacterized protein</fullName>
    </submittedName>
</protein>
<dbReference type="EMBL" id="JAOQJZ010000001">
    <property type="protein sequence ID" value="MCU6704347.1"/>
    <property type="molecule type" value="Genomic_DNA"/>
</dbReference>
<dbReference type="AlphaFoldDB" id="A0AAE3IFC5"/>
<proteinExistence type="predicted"/>